<evidence type="ECO:0000313" key="2">
    <source>
        <dbReference type="EMBL" id="PKI70665.1"/>
    </source>
</evidence>
<feature type="compositionally biased region" description="Polar residues" evidence="1">
    <location>
        <begin position="81"/>
        <end position="94"/>
    </location>
</feature>
<gene>
    <name evidence="2" type="ORF">CRG98_008898</name>
</gene>
<keyword evidence="3" id="KW-1185">Reference proteome</keyword>
<evidence type="ECO:0000256" key="1">
    <source>
        <dbReference type="SAM" id="MobiDB-lite"/>
    </source>
</evidence>
<feature type="region of interest" description="Disordered" evidence="1">
    <location>
        <begin position="76"/>
        <end position="101"/>
    </location>
</feature>
<evidence type="ECO:0000313" key="3">
    <source>
        <dbReference type="Proteomes" id="UP000233551"/>
    </source>
</evidence>
<dbReference type="Proteomes" id="UP000233551">
    <property type="component" value="Unassembled WGS sequence"/>
</dbReference>
<organism evidence="2 3">
    <name type="scientific">Punica granatum</name>
    <name type="common">Pomegranate</name>
    <dbReference type="NCBI Taxonomy" id="22663"/>
    <lineage>
        <taxon>Eukaryota</taxon>
        <taxon>Viridiplantae</taxon>
        <taxon>Streptophyta</taxon>
        <taxon>Embryophyta</taxon>
        <taxon>Tracheophyta</taxon>
        <taxon>Spermatophyta</taxon>
        <taxon>Magnoliopsida</taxon>
        <taxon>eudicotyledons</taxon>
        <taxon>Gunneridae</taxon>
        <taxon>Pentapetalae</taxon>
        <taxon>rosids</taxon>
        <taxon>malvids</taxon>
        <taxon>Myrtales</taxon>
        <taxon>Lythraceae</taxon>
        <taxon>Punica</taxon>
    </lineage>
</organism>
<accession>A0A2I0KQ87</accession>
<comment type="caution">
    <text evidence="2">The sequence shown here is derived from an EMBL/GenBank/DDBJ whole genome shotgun (WGS) entry which is preliminary data.</text>
</comment>
<protein>
    <submittedName>
        <fullName evidence="2">Uncharacterized protein</fullName>
    </submittedName>
</protein>
<proteinExistence type="predicted"/>
<sequence>MTPPKHTVDQNSSHRVEDKGLLTQVLSFKSRFDPLTSPLEDEVRYQLGYNIGAKIALAIHWIPCYSRASTDRERIALRSASEPSPSTSQATQSHARLVEPKRTFPCGRDIVCISSDHHAPDRLLSKETQPPTSPSDLKD</sequence>
<dbReference type="EMBL" id="PGOL01000434">
    <property type="protein sequence ID" value="PKI70665.1"/>
    <property type="molecule type" value="Genomic_DNA"/>
</dbReference>
<name>A0A2I0KQ87_PUNGR</name>
<dbReference type="AlphaFoldDB" id="A0A2I0KQ87"/>
<reference evidence="2 3" key="1">
    <citation type="submission" date="2017-11" db="EMBL/GenBank/DDBJ databases">
        <title>De-novo sequencing of pomegranate (Punica granatum L.) genome.</title>
        <authorList>
            <person name="Akparov Z."/>
            <person name="Amiraslanov A."/>
            <person name="Hajiyeva S."/>
            <person name="Abbasov M."/>
            <person name="Kaur K."/>
            <person name="Hamwieh A."/>
            <person name="Solovyev V."/>
            <person name="Salamov A."/>
            <person name="Braich B."/>
            <person name="Kosarev P."/>
            <person name="Mahmoud A."/>
            <person name="Hajiyev E."/>
            <person name="Babayeva S."/>
            <person name="Izzatullayeva V."/>
            <person name="Mammadov A."/>
            <person name="Mammadov A."/>
            <person name="Sharifova S."/>
            <person name="Ojaghi J."/>
            <person name="Eynullazada K."/>
            <person name="Bayramov B."/>
            <person name="Abdulazimova A."/>
            <person name="Shahmuradov I."/>
        </authorList>
    </citation>
    <scope>NUCLEOTIDE SEQUENCE [LARGE SCALE GENOMIC DNA]</scope>
    <source>
        <strain evidence="3">cv. AG2017</strain>
        <tissue evidence="2">Leaf</tissue>
    </source>
</reference>